<accession>A0ABV3TFL7</accession>
<gene>
    <name evidence="1" type="ORF">V6X73_08000</name>
</gene>
<dbReference type="EC" id="3.1.-.-" evidence="1"/>
<dbReference type="GO" id="GO:0016787">
    <property type="term" value="F:hydrolase activity"/>
    <property type="evidence" value="ECO:0007669"/>
    <property type="project" value="UniProtKB-KW"/>
</dbReference>
<dbReference type="PANTHER" id="PTHR33988">
    <property type="entry name" value="ENDORIBONUCLEASE MAZF-RELATED"/>
    <property type="match status" value="1"/>
</dbReference>
<sequence>MASGIERFQVYRVTLNPTRGAEMRKTRPAAIISPDELNRSLSTVIIAPMTTTVRQWPCRVVISFNGKEGEVALDQLRAIDQTRCREHLGRLDEQAACQITERLQAMFAR</sequence>
<evidence type="ECO:0000313" key="1">
    <source>
        <dbReference type="EMBL" id="MEX0469666.1"/>
    </source>
</evidence>
<reference evidence="1 2" key="1">
    <citation type="submission" date="2024-02" db="EMBL/GenBank/DDBJ databases">
        <title>New especies of Spiribacter isolated from saline water.</title>
        <authorList>
            <person name="Leon M.J."/>
            <person name="De La Haba R."/>
            <person name="Sanchez-Porro C."/>
            <person name="Ventosa A."/>
        </authorList>
    </citation>
    <scope>NUCLEOTIDE SEQUENCE [LARGE SCALE GENOMIC DNA]</scope>
    <source>
        <strain evidence="2">ag22IC6-390</strain>
    </source>
</reference>
<dbReference type="Proteomes" id="UP001556709">
    <property type="component" value="Unassembled WGS sequence"/>
</dbReference>
<proteinExistence type="predicted"/>
<dbReference type="InterPro" id="IPR003477">
    <property type="entry name" value="PemK-like"/>
</dbReference>
<dbReference type="Pfam" id="PF02452">
    <property type="entry name" value="PemK_toxin"/>
    <property type="match status" value="1"/>
</dbReference>
<protein>
    <submittedName>
        <fullName evidence="1">Type II toxin-antitoxin system PemK/MazF family toxin</fullName>
        <ecNumber evidence="1">3.1.-.-</ecNumber>
    </submittedName>
</protein>
<keyword evidence="1" id="KW-0378">Hydrolase</keyword>
<dbReference type="RefSeq" id="WP_367959365.1">
    <property type="nucleotide sequence ID" value="NZ_JBAKFK010000004.1"/>
</dbReference>
<dbReference type="PANTHER" id="PTHR33988:SF2">
    <property type="entry name" value="ENDORIBONUCLEASE MAZF"/>
    <property type="match status" value="1"/>
</dbReference>
<dbReference type="InterPro" id="IPR011067">
    <property type="entry name" value="Plasmid_toxin/cell-grow_inhib"/>
</dbReference>
<comment type="caution">
    <text evidence="1">The sequence shown here is derived from an EMBL/GenBank/DDBJ whole genome shotgun (WGS) entry which is preliminary data.</text>
</comment>
<evidence type="ECO:0000313" key="2">
    <source>
        <dbReference type="Proteomes" id="UP001556709"/>
    </source>
</evidence>
<dbReference type="EMBL" id="JBAKFM010000004">
    <property type="protein sequence ID" value="MEX0469666.1"/>
    <property type="molecule type" value="Genomic_DNA"/>
</dbReference>
<dbReference type="Gene3D" id="2.30.30.110">
    <property type="match status" value="1"/>
</dbReference>
<dbReference type="SUPFAM" id="SSF50118">
    <property type="entry name" value="Cell growth inhibitor/plasmid maintenance toxic component"/>
    <property type="match status" value="1"/>
</dbReference>
<organism evidence="1 2">
    <name type="scientific">Spiribacter pallidus</name>
    <dbReference type="NCBI Taxonomy" id="1987936"/>
    <lineage>
        <taxon>Bacteria</taxon>
        <taxon>Pseudomonadati</taxon>
        <taxon>Pseudomonadota</taxon>
        <taxon>Gammaproteobacteria</taxon>
        <taxon>Chromatiales</taxon>
        <taxon>Ectothiorhodospiraceae</taxon>
        <taxon>Spiribacter</taxon>
    </lineage>
</organism>
<keyword evidence="2" id="KW-1185">Reference proteome</keyword>
<name>A0ABV3TFL7_9GAMM</name>